<sequence length="74" mass="8469">MGYPLPDRAAAGRRIFSKRVEILVKNHKNNGLVKSEAVYMYKTLTKCISNAVRFGKKIIKKRGLAELKKMVYLN</sequence>
<protein>
    <submittedName>
        <fullName evidence="1">Uncharacterized protein</fullName>
    </submittedName>
</protein>
<name>A0A2T7B8W8_9ENTR</name>
<organism evidence="1">
    <name type="scientific">Cronobacter turicensis</name>
    <dbReference type="NCBI Taxonomy" id="413502"/>
    <lineage>
        <taxon>Bacteria</taxon>
        <taxon>Pseudomonadati</taxon>
        <taxon>Pseudomonadota</taxon>
        <taxon>Gammaproteobacteria</taxon>
        <taxon>Enterobacterales</taxon>
        <taxon>Enterobacteriaceae</taxon>
        <taxon>Cronobacter</taxon>
    </lineage>
</organism>
<evidence type="ECO:0000313" key="1">
    <source>
        <dbReference type="EMBL" id="PUX25449.1"/>
    </source>
</evidence>
<accession>A0A2T7B8W8</accession>
<comment type="caution">
    <text evidence="1">The sequence shown here is derived from an EMBL/GenBank/DDBJ whole genome shotgun (WGS) entry which is preliminary data.</text>
</comment>
<reference evidence="1" key="1">
    <citation type="submission" date="2016-12" db="EMBL/GenBank/DDBJ databases">
        <title>Analysis of the Molecular Diversity Among Cronobacter Species Isolated from Filth Flies Using a Pan Genomic DNA Microarray.</title>
        <authorList>
            <person name="Pava-Ripoll M."/>
            <person name="Tall B."/>
            <person name="Farber J."/>
            <person name="Fanning S."/>
            <person name="Lehner A."/>
            <person name="Stephan R."/>
            <person name="Pagotto F."/>
            <person name="Iverson C."/>
            <person name="Ziobro G."/>
            <person name="Miller A."/>
            <person name="Pearson R."/>
            <person name="Yan Q."/>
            <person name="Kim M."/>
            <person name="Jeong S."/>
            <person name="Park J."/>
            <person name="Jun S."/>
            <person name="Choi H."/>
            <person name="Chung T."/>
            <person name="Yoo Y."/>
            <person name="Park E."/>
            <person name="Hwang S."/>
            <person name="Lee B."/>
            <person name="Sathyamoorthy V."/>
            <person name="Carter L."/>
            <person name="Mammel M."/>
            <person name="Jackson S."/>
            <person name="Kothary M."/>
            <person name="Patel I."/>
            <person name="Grim C."/>
            <person name="Gopinath G."/>
            <person name="Gangiredla J."/>
            <person name="Chase H."/>
        </authorList>
    </citation>
    <scope>NUCLEOTIDE SEQUENCE [LARGE SCALE GENOMIC DNA]</scope>
    <source>
        <strain evidence="1">MOD1-Sh41s</strain>
    </source>
</reference>
<dbReference type="AlphaFoldDB" id="A0A2T7B8W8"/>
<gene>
    <name evidence="1" type="ORF">BS411_04225</name>
</gene>
<dbReference type="OrthoDB" id="9865988at2"/>
<proteinExistence type="predicted"/>
<dbReference type="EMBL" id="MSAG01000005">
    <property type="protein sequence ID" value="PUX25449.1"/>
    <property type="molecule type" value="Genomic_DNA"/>
</dbReference>